<evidence type="ECO:0000256" key="1">
    <source>
        <dbReference type="SAM" id="MobiDB-lite"/>
    </source>
</evidence>
<dbReference type="EMBL" id="BPMK01000014">
    <property type="protein sequence ID" value="GIZ53028.1"/>
    <property type="molecule type" value="Genomic_DNA"/>
</dbReference>
<sequence length="129" mass="13608">MKIKNLIAVAAVLAAGSAIADDTYPYVDQSKFVGTKSRAEVRAELNGAPALAQRSPEFVEPTAAATAGKTRAEVQAELERDYARGVYASNRSPEFVEFTQVASTRSRDEVRQEAVAARNGAANGTSSGS</sequence>
<protein>
    <recommendedName>
        <fullName evidence="5">DUF4148 domain-containing protein</fullName>
    </recommendedName>
</protein>
<proteinExistence type="predicted"/>
<evidence type="ECO:0008006" key="5">
    <source>
        <dbReference type="Google" id="ProtNLM"/>
    </source>
</evidence>
<name>A0ABQ4Q780_9BURK</name>
<comment type="caution">
    <text evidence="3">The sequence shown here is derived from an EMBL/GenBank/DDBJ whole genome shotgun (WGS) entry which is preliminary data.</text>
</comment>
<reference evidence="3 4" key="1">
    <citation type="journal article" date="2022" name="Int. J. Syst. Evol. Microbiol.">
        <title>Noviherbaspirillum aridicola sp. nov., isolated from an arid soil in Pakistan.</title>
        <authorList>
            <person name="Khan I.U."/>
            <person name="Saqib M."/>
            <person name="Amin A."/>
            <person name="Hussain F."/>
            <person name="Li L."/>
            <person name="Liu Y.H."/>
            <person name="Fang B.Z."/>
            <person name="Ahmed I."/>
            <person name="Li W.J."/>
        </authorList>
    </citation>
    <scope>NUCLEOTIDE SEQUENCE [LARGE SCALE GENOMIC DNA]</scope>
    <source>
        <strain evidence="3 4">NCCP-691</strain>
    </source>
</reference>
<feature type="signal peptide" evidence="2">
    <location>
        <begin position="1"/>
        <end position="20"/>
    </location>
</feature>
<keyword evidence="2" id="KW-0732">Signal</keyword>
<evidence type="ECO:0000313" key="3">
    <source>
        <dbReference type="EMBL" id="GIZ53028.1"/>
    </source>
</evidence>
<gene>
    <name evidence="3" type="ORF">NCCP691_30420</name>
</gene>
<feature type="chain" id="PRO_5045480936" description="DUF4148 domain-containing protein" evidence="2">
    <location>
        <begin position="21"/>
        <end position="129"/>
    </location>
</feature>
<keyword evidence="4" id="KW-1185">Reference proteome</keyword>
<evidence type="ECO:0000256" key="2">
    <source>
        <dbReference type="SAM" id="SignalP"/>
    </source>
</evidence>
<accession>A0ABQ4Q780</accession>
<dbReference type="Pfam" id="PF13663">
    <property type="entry name" value="DUF4148"/>
    <property type="match status" value="1"/>
</dbReference>
<dbReference type="RefSeq" id="WP_220809455.1">
    <property type="nucleotide sequence ID" value="NZ_BPMK01000014.1"/>
</dbReference>
<feature type="region of interest" description="Disordered" evidence="1">
    <location>
        <begin position="106"/>
        <end position="129"/>
    </location>
</feature>
<dbReference type="InterPro" id="IPR025421">
    <property type="entry name" value="DUF4148"/>
</dbReference>
<evidence type="ECO:0000313" key="4">
    <source>
        <dbReference type="Proteomes" id="UP000887222"/>
    </source>
</evidence>
<organism evidence="3 4">
    <name type="scientific">Noviherbaspirillum aridicola</name>
    <dbReference type="NCBI Taxonomy" id="2849687"/>
    <lineage>
        <taxon>Bacteria</taxon>
        <taxon>Pseudomonadati</taxon>
        <taxon>Pseudomonadota</taxon>
        <taxon>Betaproteobacteria</taxon>
        <taxon>Burkholderiales</taxon>
        <taxon>Oxalobacteraceae</taxon>
        <taxon>Noviherbaspirillum</taxon>
    </lineage>
</organism>
<dbReference type="Proteomes" id="UP000887222">
    <property type="component" value="Unassembled WGS sequence"/>
</dbReference>